<feature type="chain" id="PRO_5046026401" description="Peptidase C45 hydrolase domain-containing protein" evidence="2">
    <location>
        <begin position="18"/>
        <end position="512"/>
    </location>
</feature>
<evidence type="ECO:0000313" key="5">
    <source>
        <dbReference type="Proteomes" id="UP001642540"/>
    </source>
</evidence>
<keyword evidence="2" id="KW-0732">Signal</keyword>
<reference evidence="4 5" key="1">
    <citation type="submission" date="2024-08" db="EMBL/GenBank/DDBJ databases">
        <authorList>
            <person name="Cucini C."/>
            <person name="Frati F."/>
        </authorList>
    </citation>
    <scope>NUCLEOTIDE SEQUENCE [LARGE SCALE GENOMIC DNA]</scope>
</reference>
<dbReference type="InterPro" id="IPR005079">
    <property type="entry name" value="Peptidase_C45_hydrolase"/>
</dbReference>
<dbReference type="PROSITE" id="PS51257">
    <property type="entry name" value="PROKAR_LIPOPROTEIN"/>
    <property type="match status" value="1"/>
</dbReference>
<organism evidence="4 5">
    <name type="scientific">Orchesella dallaii</name>
    <dbReference type="NCBI Taxonomy" id="48710"/>
    <lineage>
        <taxon>Eukaryota</taxon>
        <taxon>Metazoa</taxon>
        <taxon>Ecdysozoa</taxon>
        <taxon>Arthropoda</taxon>
        <taxon>Hexapoda</taxon>
        <taxon>Collembola</taxon>
        <taxon>Entomobryomorpha</taxon>
        <taxon>Entomobryoidea</taxon>
        <taxon>Orchesellidae</taxon>
        <taxon>Orchesellinae</taxon>
        <taxon>Orchesella</taxon>
    </lineage>
</organism>
<feature type="compositionally biased region" description="Low complexity" evidence="1">
    <location>
        <begin position="25"/>
        <end position="52"/>
    </location>
</feature>
<evidence type="ECO:0000313" key="4">
    <source>
        <dbReference type="EMBL" id="CAL8096172.1"/>
    </source>
</evidence>
<dbReference type="NCBIfam" id="NF040521">
    <property type="entry name" value="C45_proenzyme"/>
    <property type="match status" value="1"/>
</dbReference>
<accession>A0ABP1QEL3</accession>
<feature type="compositionally biased region" description="Polar residues" evidence="1">
    <location>
        <begin position="53"/>
        <end position="66"/>
    </location>
</feature>
<gene>
    <name evidence="4" type="ORF">ODALV1_LOCUS9288</name>
</gene>
<comment type="caution">
    <text evidence="4">The sequence shown here is derived from an EMBL/GenBank/DDBJ whole genome shotgun (WGS) entry which is preliminary data.</text>
</comment>
<name>A0ABP1QEL3_9HEXA</name>
<evidence type="ECO:0000259" key="3">
    <source>
        <dbReference type="Pfam" id="PF03417"/>
    </source>
</evidence>
<feature type="region of interest" description="Disordered" evidence="1">
    <location>
        <begin position="25"/>
        <end position="67"/>
    </location>
</feature>
<dbReference type="Gene3D" id="3.60.60.10">
    <property type="entry name" value="Penicillin V Acylase, Chain A"/>
    <property type="match status" value="1"/>
</dbReference>
<dbReference type="PANTHER" id="PTHR34180:SF1">
    <property type="entry name" value="BETA-ALANYL-DOPAMINE_CARCININE HYDROLASE"/>
    <property type="match status" value="1"/>
</dbReference>
<protein>
    <recommendedName>
        <fullName evidence="3">Peptidase C45 hydrolase domain-containing protein</fullName>
    </recommendedName>
</protein>
<dbReference type="Gene3D" id="1.10.10.2120">
    <property type="match status" value="1"/>
</dbReference>
<feature type="domain" description="Peptidase C45 hydrolase" evidence="3">
    <location>
        <begin position="253"/>
        <end position="495"/>
    </location>
</feature>
<proteinExistence type="predicted"/>
<dbReference type="InterPro" id="IPR047801">
    <property type="entry name" value="Peptidase_C45"/>
</dbReference>
<evidence type="ECO:0000256" key="1">
    <source>
        <dbReference type="SAM" id="MobiDB-lite"/>
    </source>
</evidence>
<dbReference type="Pfam" id="PF03417">
    <property type="entry name" value="AAT"/>
    <property type="match status" value="1"/>
</dbReference>
<dbReference type="InterPro" id="IPR047794">
    <property type="entry name" value="C45_proenzyme-like"/>
</dbReference>
<dbReference type="PANTHER" id="PTHR34180">
    <property type="entry name" value="PEPTIDASE C45"/>
    <property type="match status" value="1"/>
</dbReference>
<dbReference type="Proteomes" id="UP001642540">
    <property type="component" value="Unassembled WGS sequence"/>
</dbReference>
<evidence type="ECO:0000256" key="2">
    <source>
        <dbReference type="SAM" id="SignalP"/>
    </source>
</evidence>
<dbReference type="EMBL" id="CAXLJM020000027">
    <property type="protein sequence ID" value="CAL8096172.1"/>
    <property type="molecule type" value="Genomic_DNA"/>
</dbReference>
<feature type="signal peptide" evidence="2">
    <location>
        <begin position="1"/>
        <end position="17"/>
    </location>
</feature>
<sequence length="512" mass="57340">MEKSILFIFLFPSLLQACNPNTTAPLSSPTTPTLQSSLPSTSPTTSEGPATSRPTESTQIDPSSLRSKMECKGQVCGDEKATNAQIPSYQHIIVSGLPFQRGESHGRQAKDKILTLISYYKSSKGMPPWDDCIKFVQENYLASLQLHYPNGLEEMKGIAHGANVSLEDILILNARYDLTRWKRNELLKNGTSNKTKATFANEMPECGQHYLKNVTESSTVHEGLTATESNAEPGDECTGAVALSSATKYAHVLLGQNWDTNEIILKNDTAILLEVHPDPCEKIKPFVMLTEAGQLGRSGMNADGLGIVAMSLWSTDDKFHREEGSQGWVPATLLRRMFLEAPNFSIGLRRLLRAPRHVSVNMLIATKDDEALNIELTPDHYFVMQVPLDKEFYAHSNHFKSAQFLAAQNFVREGSRGSSSLFRDRRVERHLMNEWPRINESTFHKAFRDHVGYPNSVCEHSVSKEDSWRSAFPTETTVASIIFNLNQRTLQLCKGPPCMGSYKEYRFEFSQL</sequence>
<keyword evidence="5" id="KW-1185">Reference proteome</keyword>